<dbReference type="Gene3D" id="3.30.2060.10">
    <property type="entry name" value="Penicillin-binding protein 1b domain"/>
    <property type="match status" value="1"/>
</dbReference>
<evidence type="ECO:0000259" key="10">
    <source>
        <dbReference type="PROSITE" id="PS51192"/>
    </source>
</evidence>
<dbReference type="Gene3D" id="3.40.50.11180">
    <property type="match status" value="1"/>
</dbReference>
<accession>A0A0C1JHU9</accession>
<dbReference type="InterPro" id="IPR014001">
    <property type="entry name" value="Helicase_ATP-bd"/>
</dbReference>
<sequence>MFHWPLFERHGDIIYNSNNGLKNSLPMIFEKMLKSERILALQKALQHTKDILLIEELWNAPKALIAALAQQVTGKHVLILTGSSQEEARLFHDLSFFTNCPTVDFPSWETLPSENVPPSPDIVGERYQLLKKINSSSEPHIILTSLQACLQKLIAPSAFQKLYLTLKANESFFFDDLIQKLNLMGYQRKFIASDKGEFAVRGGIIDVFPVSSPDPYRLEFWGDDLESIRIYDPIGQISVRTVEQIDIAPGLELELLNQSNEQASFLDYLGPETLIIFDDLLALEDRYASLISLGANNKFFSSIEEFLQLLTPYQKMFWSQKPIEELSEVKHLDSKQSGYYSQTTIFHKLKFQMFNRDWTVKRWRHPFNTITNYFISQEEQGDFNGDEILYRLPSLSHETFRLDLLCASELEENNLRQKLLSNNIHLPKQTTYQIGYLSSGLVIQDEEWMILPLTELTHRYKIRRQKLRSTYHTSPAETYDLTPGEMIVHLNNGIGRYLGIEKRANHLGILSEFFTIEYADQAKLYVPFNQAHLITKYLGSNEVIPKLHTIGSSKWKKTKEHTERAILGYASDLLKSYAEREIKEGFAYPIDSADLQTFEGEFPFSETEDQLAAISSIKQDMMSKKAMDRLICGDVGYGKTEVAMRAAFKAVTDGAKQVAVLVPTTVLAMQHFDNFLDRMANFPINIGILSRFRTQKQIQETLEGIANGFIDIVIGTHRIIGEDVKFKDLGLVIIDEEQRFGVKAKEHLKKIKIGVDCLTLSATPIPRTLYMSLIGARDMSVINTPPQDRLPTKTIITEPSDQIIQNALLRELSRDGQAFVIHNRVESIYSVSNRIKSLLPQARVLVAHGQMHADEIDATFHAFKSGQADILVATTIVENGVDIPNANTILIDRADHFGLAALYQLRGRVGRWNRRAYAYFLVPNLRVMPELTRKRLQALSEASGYGSGMKVAMRDLEIRGAGDILGLEQSGHVSSIGFHLYCKMLKRTIQTLQGKLPSIVTETKIELAIDARLPEDYVNEVSLRMEVYQRLGEAFSLEEVDSIWSEIRDRFGPPPEPAQWLYHLTRIRVHASRFGFTLIKQEKLSLTMEKGKKGKDLIIRKILMPKFKSPQELETKIITELNQKF</sequence>
<evidence type="ECO:0000256" key="6">
    <source>
        <dbReference type="ARBA" id="ARBA00022840"/>
    </source>
</evidence>
<organism evidence="12 13">
    <name type="scientific">Candidatus Protochlamydia amoebophila</name>
    <dbReference type="NCBI Taxonomy" id="362787"/>
    <lineage>
        <taxon>Bacteria</taxon>
        <taxon>Pseudomonadati</taxon>
        <taxon>Chlamydiota</taxon>
        <taxon>Chlamydiia</taxon>
        <taxon>Parachlamydiales</taxon>
        <taxon>Parachlamydiaceae</taxon>
        <taxon>Candidatus Protochlamydia</taxon>
    </lineage>
</organism>
<dbReference type="GO" id="GO:0016787">
    <property type="term" value="F:hydrolase activity"/>
    <property type="evidence" value="ECO:0007669"/>
    <property type="project" value="UniProtKB-KW"/>
</dbReference>
<dbReference type="Gene3D" id="3.40.50.300">
    <property type="entry name" value="P-loop containing nucleotide triphosphate hydrolases"/>
    <property type="match status" value="2"/>
</dbReference>
<keyword evidence="5" id="KW-0347">Helicase</keyword>
<evidence type="ECO:0000313" key="13">
    <source>
        <dbReference type="Proteomes" id="UP000031465"/>
    </source>
</evidence>
<dbReference type="InterPro" id="IPR041471">
    <property type="entry name" value="UvrB_inter"/>
</dbReference>
<dbReference type="GO" id="GO:0003684">
    <property type="term" value="F:damaged DNA binding"/>
    <property type="evidence" value="ECO:0007669"/>
    <property type="project" value="InterPro"/>
</dbReference>
<comment type="caution">
    <text evidence="12">The sequence shown here is derived from an EMBL/GenBank/DDBJ whole genome shotgun (WGS) entry which is preliminary data.</text>
</comment>
<dbReference type="HAMAP" id="MF_00969">
    <property type="entry name" value="TRCF"/>
    <property type="match status" value="1"/>
</dbReference>
<dbReference type="PROSITE" id="PS51194">
    <property type="entry name" value="HELICASE_CTER"/>
    <property type="match status" value="1"/>
</dbReference>
<dbReference type="CDD" id="cd17991">
    <property type="entry name" value="DEXHc_TRCF"/>
    <property type="match status" value="1"/>
</dbReference>
<dbReference type="SMART" id="SM01058">
    <property type="entry name" value="CarD_TRCF"/>
    <property type="match status" value="1"/>
</dbReference>
<protein>
    <recommendedName>
        <fullName evidence="9">Transcription-repair-coupling factor</fullName>
        <shortName evidence="9">TRCF</shortName>
        <ecNumber evidence="9">3.6.4.-</ecNumber>
    </recommendedName>
</protein>
<gene>
    <name evidence="9 12" type="primary">mfd</name>
    <name evidence="12" type="ORF">DB44_FB00030</name>
</gene>
<dbReference type="SMART" id="SM00982">
    <property type="entry name" value="TRCF"/>
    <property type="match status" value="1"/>
</dbReference>
<dbReference type="InterPro" id="IPR001650">
    <property type="entry name" value="Helicase_C-like"/>
</dbReference>
<dbReference type="InterPro" id="IPR027417">
    <property type="entry name" value="P-loop_NTPase"/>
</dbReference>
<comment type="similarity">
    <text evidence="9">In the N-terminal section; belongs to the UvrB family.</text>
</comment>
<comment type="function">
    <text evidence="9">Couples transcription and DNA repair by recognizing RNA polymerase (RNAP) stalled at DNA lesions. Mediates ATP-dependent release of RNAP and its truncated transcript from the DNA, and recruitment of nucleotide excision repair machinery to the damaged site.</text>
</comment>
<dbReference type="SUPFAM" id="SSF141259">
    <property type="entry name" value="CarD-like"/>
    <property type="match status" value="1"/>
</dbReference>
<dbReference type="PANTHER" id="PTHR47964:SF1">
    <property type="entry name" value="ATP-DEPENDENT DNA HELICASE HOMOLOG RECG, CHLOROPLASTIC"/>
    <property type="match status" value="1"/>
</dbReference>
<dbReference type="GO" id="GO:0005524">
    <property type="term" value="F:ATP binding"/>
    <property type="evidence" value="ECO:0007669"/>
    <property type="project" value="UniProtKB-UniRule"/>
</dbReference>
<evidence type="ECO:0000256" key="9">
    <source>
        <dbReference type="HAMAP-Rule" id="MF_00969"/>
    </source>
</evidence>
<dbReference type="SMART" id="SM00490">
    <property type="entry name" value="HELICc"/>
    <property type="match status" value="1"/>
</dbReference>
<dbReference type="InterPro" id="IPR011545">
    <property type="entry name" value="DEAD/DEAH_box_helicase_dom"/>
</dbReference>
<dbReference type="Proteomes" id="UP000031465">
    <property type="component" value="Unassembled WGS sequence"/>
</dbReference>
<evidence type="ECO:0000259" key="11">
    <source>
        <dbReference type="PROSITE" id="PS51194"/>
    </source>
</evidence>
<dbReference type="InterPro" id="IPR047112">
    <property type="entry name" value="RecG/Mfd"/>
</dbReference>
<evidence type="ECO:0000256" key="4">
    <source>
        <dbReference type="ARBA" id="ARBA00022801"/>
    </source>
</evidence>
<dbReference type="Pfam" id="PF17757">
    <property type="entry name" value="UvrB_inter"/>
    <property type="match status" value="1"/>
</dbReference>
<dbReference type="NCBIfam" id="TIGR00580">
    <property type="entry name" value="mfd"/>
    <property type="match status" value="1"/>
</dbReference>
<feature type="domain" description="Helicase ATP-binding" evidence="10">
    <location>
        <begin position="620"/>
        <end position="782"/>
    </location>
</feature>
<dbReference type="GO" id="GO:0006355">
    <property type="term" value="P:regulation of DNA-templated transcription"/>
    <property type="evidence" value="ECO:0007669"/>
    <property type="project" value="UniProtKB-UniRule"/>
</dbReference>
<dbReference type="GO" id="GO:0003678">
    <property type="term" value="F:DNA helicase activity"/>
    <property type="evidence" value="ECO:0007669"/>
    <property type="project" value="TreeGrafter"/>
</dbReference>
<evidence type="ECO:0000256" key="7">
    <source>
        <dbReference type="ARBA" id="ARBA00023125"/>
    </source>
</evidence>
<dbReference type="InterPro" id="IPR036101">
    <property type="entry name" value="CarD-like/TRCF_RID_sf"/>
</dbReference>
<dbReference type="InterPro" id="IPR005118">
    <property type="entry name" value="TRCF_C"/>
</dbReference>
<comment type="subcellular location">
    <subcellularLocation>
        <location evidence="9">Cytoplasm</location>
    </subcellularLocation>
</comment>
<name>A0A0C1JHU9_9BACT</name>
<dbReference type="GO" id="GO:0000716">
    <property type="term" value="P:transcription-coupled nucleotide-excision repair, DNA damage recognition"/>
    <property type="evidence" value="ECO:0007669"/>
    <property type="project" value="UniProtKB-UniRule"/>
</dbReference>
<keyword evidence="7 9" id="KW-0238">DNA-binding</keyword>
<dbReference type="SMART" id="SM00487">
    <property type="entry name" value="DEXDc"/>
    <property type="match status" value="1"/>
</dbReference>
<dbReference type="InterPro" id="IPR004576">
    <property type="entry name" value="Mfd"/>
</dbReference>
<dbReference type="GO" id="GO:0005737">
    <property type="term" value="C:cytoplasm"/>
    <property type="evidence" value="ECO:0007669"/>
    <property type="project" value="UniProtKB-SubCell"/>
</dbReference>
<reference evidence="12 13" key="1">
    <citation type="journal article" date="2014" name="Mol. Biol. Evol.">
        <title>Massive expansion of Ubiquitination-related gene families within the Chlamydiae.</title>
        <authorList>
            <person name="Domman D."/>
            <person name="Collingro A."/>
            <person name="Lagkouvardos I."/>
            <person name="Gehre L."/>
            <person name="Weinmaier T."/>
            <person name="Rattei T."/>
            <person name="Subtil A."/>
            <person name="Horn M."/>
        </authorList>
    </citation>
    <scope>NUCLEOTIDE SEQUENCE [LARGE SCALE GENOMIC DNA]</scope>
    <source>
        <strain evidence="12 13">EI2</strain>
    </source>
</reference>
<evidence type="ECO:0000256" key="1">
    <source>
        <dbReference type="ARBA" id="ARBA00022490"/>
    </source>
</evidence>
<dbReference type="Pfam" id="PF03461">
    <property type="entry name" value="TRCF"/>
    <property type="match status" value="1"/>
</dbReference>
<dbReference type="PATRIC" id="fig|362787.3.peg.1809"/>
<keyword evidence="3 9" id="KW-0227">DNA damage</keyword>
<dbReference type="Gene3D" id="3.90.1150.50">
    <property type="entry name" value="Transcription-repair-coupling factor, D7 domain"/>
    <property type="match status" value="1"/>
</dbReference>
<keyword evidence="2 9" id="KW-0547">Nucleotide-binding</keyword>
<keyword evidence="1 9" id="KW-0963">Cytoplasm</keyword>
<evidence type="ECO:0000313" key="12">
    <source>
        <dbReference type="EMBL" id="KIC70990.1"/>
    </source>
</evidence>
<keyword evidence="4 9" id="KW-0378">Hydrolase</keyword>
<evidence type="ECO:0000256" key="2">
    <source>
        <dbReference type="ARBA" id="ARBA00022741"/>
    </source>
</evidence>
<dbReference type="PROSITE" id="PS51192">
    <property type="entry name" value="HELICASE_ATP_BIND_1"/>
    <property type="match status" value="1"/>
</dbReference>
<dbReference type="EMBL" id="JSAN01000124">
    <property type="protein sequence ID" value="KIC70990.1"/>
    <property type="molecule type" value="Genomic_DNA"/>
</dbReference>
<dbReference type="SUPFAM" id="SSF143517">
    <property type="entry name" value="TRCF domain-like"/>
    <property type="match status" value="1"/>
</dbReference>
<dbReference type="EC" id="3.6.4.-" evidence="9"/>
<dbReference type="Pfam" id="PF00270">
    <property type="entry name" value="DEAD"/>
    <property type="match status" value="1"/>
</dbReference>
<dbReference type="Gene3D" id="2.40.10.170">
    <property type="match status" value="1"/>
</dbReference>
<keyword evidence="6 9" id="KW-0067">ATP-binding</keyword>
<proteinExistence type="inferred from homology"/>
<evidence type="ECO:0000256" key="5">
    <source>
        <dbReference type="ARBA" id="ARBA00022806"/>
    </source>
</evidence>
<dbReference type="AlphaFoldDB" id="A0A0C1JHU9"/>
<dbReference type="Pfam" id="PF02559">
    <property type="entry name" value="CarD_TRCF_RID"/>
    <property type="match status" value="1"/>
</dbReference>
<evidence type="ECO:0000256" key="3">
    <source>
        <dbReference type="ARBA" id="ARBA00022763"/>
    </source>
</evidence>
<dbReference type="PANTHER" id="PTHR47964">
    <property type="entry name" value="ATP-DEPENDENT DNA HELICASE HOMOLOG RECG, CHLOROPLASTIC"/>
    <property type="match status" value="1"/>
</dbReference>
<comment type="similarity">
    <text evidence="9">In the C-terminal section; belongs to the helicase family. RecG subfamily.</text>
</comment>
<dbReference type="InterPro" id="IPR003711">
    <property type="entry name" value="CarD-like/TRCF_RID"/>
</dbReference>
<dbReference type="InterPro" id="IPR037235">
    <property type="entry name" value="TRCF-like_C_D7"/>
</dbReference>
<feature type="domain" description="Helicase C-terminal" evidence="11">
    <location>
        <begin position="803"/>
        <end position="957"/>
    </location>
</feature>
<dbReference type="Pfam" id="PF00271">
    <property type="entry name" value="Helicase_C"/>
    <property type="match status" value="1"/>
</dbReference>
<keyword evidence="8 9" id="KW-0234">DNA repair</keyword>
<evidence type="ECO:0000256" key="8">
    <source>
        <dbReference type="ARBA" id="ARBA00023204"/>
    </source>
</evidence>
<dbReference type="SUPFAM" id="SSF52540">
    <property type="entry name" value="P-loop containing nucleoside triphosphate hydrolases"/>
    <property type="match status" value="3"/>
</dbReference>